<feature type="compositionally biased region" description="Low complexity" evidence="1">
    <location>
        <begin position="290"/>
        <end position="299"/>
    </location>
</feature>
<dbReference type="InParanoid" id="A0A2V0PAC1"/>
<dbReference type="EMBL" id="BDRX01000056">
    <property type="protein sequence ID" value="GBF94853.1"/>
    <property type="molecule type" value="Genomic_DNA"/>
</dbReference>
<feature type="region of interest" description="Disordered" evidence="1">
    <location>
        <begin position="263"/>
        <end position="323"/>
    </location>
</feature>
<proteinExistence type="predicted"/>
<accession>A0A2V0PAC1</accession>
<gene>
    <name evidence="2" type="ORF">Rsub_08025</name>
</gene>
<name>A0A2V0PAC1_9CHLO</name>
<reference evidence="2 3" key="1">
    <citation type="journal article" date="2018" name="Sci. Rep.">
        <title>Raphidocelis subcapitata (=Pseudokirchneriella subcapitata) provides an insight into genome evolution and environmental adaptations in the Sphaeropleales.</title>
        <authorList>
            <person name="Suzuki S."/>
            <person name="Yamaguchi H."/>
            <person name="Nakajima N."/>
            <person name="Kawachi M."/>
        </authorList>
    </citation>
    <scope>NUCLEOTIDE SEQUENCE [LARGE SCALE GENOMIC DNA]</scope>
    <source>
        <strain evidence="2 3">NIES-35</strain>
    </source>
</reference>
<dbReference type="Proteomes" id="UP000247498">
    <property type="component" value="Unassembled WGS sequence"/>
</dbReference>
<dbReference type="STRING" id="307507.A0A2V0PAC1"/>
<feature type="compositionally biased region" description="Low complexity" evidence="1">
    <location>
        <begin position="306"/>
        <end position="318"/>
    </location>
</feature>
<comment type="caution">
    <text evidence="2">The sequence shown here is derived from an EMBL/GenBank/DDBJ whole genome shotgun (WGS) entry which is preliminary data.</text>
</comment>
<feature type="compositionally biased region" description="Basic residues" evidence="1">
    <location>
        <begin position="140"/>
        <end position="150"/>
    </location>
</feature>
<dbReference type="OrthoDB" id="548763at2759"/>
<feature type="region of interest" description="Disordered" evidence="1">
    <location>
        <begin position="129"/>
        <end position="156"/>
    </location>
</feature>
<evidence type="ECO:0000256" key="1">
    <source>
        <dbReference type="SAM" id="MobiDB-lite"/>
    </source>
</evidence>
<evidence type="ECO:0008006" key="4">
    <source>
        <dbReference type="Google" id="ProtNLM"/>
    </source>
</evidence>
<evidence type="ECO:0000313" key="2">
    <source>
        <dbReference type="EMBL" id="GBF94853.1"/>
    </source>
</evidence>
<organism evidence="2 3">
    <name type="scientific">Raphidocelis subcapitata</name>
    <dbReference type="NCBI Taxonomy" id="307507"/>
    <lineage>
        <taxon>Eukaryota</taxon>
        <taxon>Viridiplantae</taxon>
        <taxon>Chlorophyta</taxon>
        <taxon>core chlorophytes</taxon>
        <taxon>Chlorophyceae</taxon>
        <taxon>CS clade</taxon>
        <taxon>Sphaeropleales</taxon>
        <taxon>Selenastraceae</taxon>
        <taxon>Raphidocelis</taxon>
    </lineage>
</organism>
<sequence length="373" mass="38991">MGGGPALLLETQAMPNIIRKVGEPHSGRVCYASVDAYLTHHHATFDRKLLAAMFEEADFRREGSLAPRDLVATLTGRYPRRRFTQQWRELAALILGADAPPISAAELAKLENTAARGLKRTSPFDLAWAPVEELPPPPKHTLRSPPRRRAASPPPPEWEAVLARADAVHGADGPTPPGAGAGGAGRAAALARTCRGVKVCGGGGASAAAEAGINAAGLQPRATAGGGGPRCTFDAAAAYAAHSGGILLASQLRSEAAALGGARDQRAHAAAEPQQQAGARQPFGEWLRGPRPQQPRSASAPPPPRRASAPAVGAPSRGVQPSALQRLRNSVRAAGEDRPPFLTNFHPLLPGDEFYYLSLGQPLDLRGPSISRQ</sequence>
<protein>
    <recommendedName>
        <fullName evidence="4">EF-hand domain-containing protein</fullName>
    </recommendedName>
</protein>
<evidence type="ECO:0000313" key="3">
    <source>
        <dbReference type="Proteomes" id="UP000247498"/>
    </source>
</evidence>
<keyword evidence="3" id="KW-1185">Reference proteome</keyword>
<dbReference type="AlphaFoldDB" id="A0A2V0PAC1"/>